<evidence type="ECO:0000256" key="1">
    <source>
        <dbReference type="SAM" id="SignalP"/>
    </source>
</evidence>
<dbReference type="GO" id="GO:0046872">
    <property type="term" value="F:metal ion binding"/>
    <property type="evidence" value="ECO:0007669"/>
    <property type="project" value="InterPro"/>
</dbReference>
<evidence type="ECO:0000313" key="6">
    <source>
        <dbReference type="EnsemblPlants" id="AES77727"/>
    </source>
</evidence>
<dbReference type="EnsemblPlants" id="AES77727">
    <property type="protein sequence ID" value="AES77727"/>
    <property type="gene ID" value="MTR_7g016480"/>
</dbReference>
<organism evidence="3">
    <name type="scientific">Medicago truncatula</name>
    <name type="common">Barrel medic</name>
    <name type="synonym">Medicago tribuloides</name>
    <dbReference type="NCBI Taxonomy" id="3880"/>
    <lineage>
        <taxon>Eukaryota</taxon>
        <taxon>Viridiplantae</taxon>
        <taxon>Streptophyta</taxon>
        <taxon>Embryophyta</taxon>
        <taxon>Tracheophyta</taxon>
        <taxon>Spermatophyta</taxon>
        <taxon>Magnoliopsida</taxon>
        <taxon>eudicotyledons</taxon>
        <taxon>Gunneridae</taxon>
        <taxon>Pentapetalae</taxon>
        <taxon>rosids</taxon>
        <taxon>fabids</taxon>
        <taxon>Fabales</taxon>
        <taxon>Fabaceae</taxon>
        <taxon>Papilionoideae</taxon>
        <taxon>50 kb inversion clade</taxon>
        <taxon>NPAAA clade</taxon>
        <taxon>Hologalegina</taxon>
        <taxon>IRL clade</taxon>
        <taxon>Trifolieae</taxon>
        <taxon>Medicago</taxon>
    </lineage>
</organism>
<sequence>MAKIMKFVYNMIPFLSIFIITLQVNGVVVCEIDADCPQICMPPYEVRCVNHRCGWVNTDDSLFLTQEFTRSKQYIIS</sequence>
<dbReference type="PaxDb" id="3880-AES77727"/>
<dbReference type="HOGENOM" id="CLU_181053_1_3_1"/>
<gene>
    <name evidence="6" type="primary">11419745</name>
    <name evidence="4" type="ordered locus">MTR_7g016480</name>
    <name evidence="3" type="ORF">MtrDRAFT_AC149039g11v2</name>
    <name evidence="5" type="ORF">MtrunA17_Chr7g0220071</name>
</gene>
<dbReference type="KEGG" id="mtr:11419745"/>
<dbReference type="Pfam" id="PF07127">
    <property type="entry name" value="Nodulin_late"/>
    <property type="match status" value="1"/>
</dbReference>
<dbReference type="OrthoDB" id="1455381at2759"/>
<evidence type="ECO:0000313" key="7">
    <source>
        <dbReference type="Proteomes" id="UP000002051"/>
    </source>
</evidence>
<dbReference type="Proteomes" id="UP000265566">
    <property type="component" value="Chromosome 7"/>
</dbReference>
<accession>A2Q1S9</accession>
<feature type="signal peptide" evidence="1">
    <location>
        <begin position="1"/>
        <end position="26"/>
    </location>
</feature>
<feature type="domain" description="Late nodulin" evidence="2">
    <location>
        <begin position="1"/>
        <end position="53"/>
    </location>
</feature>
<dbReference type="EMBL" id="PSQE01000007">
    <property type="protein sequence ID" value="RHN44498.1"/>
    <property type="molecule type" value="Genomic_DNA"/>
</dbReference>
<protein>
    <submittedName>
        <fullName evidence="3 5">Late nodulin</fullName>
    </submittedName>
    <submittedName>
        <fullName evidence="4">SCR-like protein</fullName>
    </submittedName>
</protein>
<reference evidence="6" key="5">
    <citation type="submission" date="2015-04" db="UniProtKB">
        <authorList>
            <consortium name="EnsemblPlants"/>
        </authorList>
    </citation>
    <scope>IDENTIFICATION</scope>
    <source>
        <strain evidence="6">cv. Jemalong A17</strain>
    </source>
</reference>
<evidence type="ECO:0000259" key="2">
    <source>
        <dbReference type="Pfam" id="PF07127"/>
    </source>
</evidence>
<dbReference type="Proteomes" id="UP000002051">
    <property type="component" value="Unassembled WGS sequence"/>
</dbReference>
<proteinExistence type="predicted"/>
<dbReference type="EMBL" id="AC149039">
    <property type="protein sequence ID" value="ABN05894.1"/>
    <property type="molecule type" value="Genomic_DNA"/>
</dbReference>
<reference evidence="5" key="6">
    <citation type="journal article" date="2018" name="Nat. Plants">
        <title>Whole-genome landscape of Medicago truncatula symbiotic genes.</title>
        <authorList>
            <person name="Pecrix Y."/>
            <person name="Gamas P."/>
            <person name="Carrere S."/>
        </authorList>
    </citation>
    <scope>NUCLEOTIDE SEQUENCE</scope>
    <source>
        <tissue evidence="5">Leaves</tissue>
    </source>
</reference>
<dbReference type="AlphaFoldDB" id="A2Q1S9"/>
<keyword evidence="7" id="KW-1185">Reference proteome</keyword>
<reference evidence="3" key="2">
    <citation type="submission" date="2007-03" db="EMBL/GenBank/DDBJ databases">
        <authorList>
            <consortium name="The International Medicago Genome Annotation Group"/>
        </authorList>
    </citation>
    <scope>NUCLEOTIDE SEQUENCE</scope>
</reference>
<evidence type="ECO:0000313" key="3">
    <source>
        <dbReference type="EMBL" id="ABN05894.1"/>
    </source>
</evidence>
<reference evidence="4 7" key="4">
    <citation type="journal article" date="2014" name="BMC Genomics">
        <title>An improved genome release (version Mt4.0) for the model legume Medicago truncatula.</title>
        <authorList>
            <person name="Tang H."/>
            <person name="Krishnakumar V."/>
            <person name="Bidwell S."/>
            <person name="Rosen B."/>
            <person name="Chan A."/>
            <person name="Zhou S."/>
            <person name="Gentzbittel L."/>
            <person name="Childs K.L."/>
            <person name="Yandell M."/>
            <person name="Gundlach H."/>
            <person name="Mayer K.F."/>
            <person name="Schwartz D.C."/>
            <person name="Town C.D."/>
        </authorList>
    </citation>
    <scope>GENOME REANNOTATION</scope>
    <source>
        <strain evidence="6 7">cv. Jemalong A17</strain>
    </source>
</reference>
<reference evidence="4 7" key="3">
    <citation type="journal article" date="2011" name="Nature">
        <title>The Medicago genome provides insight into the evolution of rhizobial symbioses.</title>
        <authorList>
            <person name="Young N.D."/>
            <person name="Debelle F."/>
            <person name="Oldroyd G.E."/>
            <person name="Geurts R."/>
            <person name="Cannon S.B."/>
            <person name="Udvardi M.K."/>
            <person name="Benedito V.A."/>
            <person name="Mayer K.F."/>
            <person name="Gouzy J."/>
            <person name="Schoof H."/>
            <person name="Van de Peer Y."/>
            <person name="Proost S."/>
            <person name="Cook D.R."/>
            <person name="Meyers B.C."/>
            <person name="Spannagl M."/>
            <person name="Cheung F."/>
            <person name="De Mita S."/>
            <person name="Krishnakumar V."/>
            <person name="Gundlach H."/>
            <person name="Zhou S."/>
            <person name="Mudge J."/>
            <person name="Bharti A.K."/>
            <person name="Murray J.D."/>
            <person name="Naoumkina M.A."/>
            <person name="Rosen B."/>
            <person name="Silverstein K.A."/>
            <person name="Tang H."/>
            <person name="Rombauts S."/>
            <person name="Zhao P.X."/>
            <person name="Zhou P."/>
            <person name="Barbe V."/>
            <person name="Bardou P."/>
            <person name="Bechner M."/>
            <person name="Bellec A."/>
            <person name="Berger A."/>
            <person name="Berges H."/>
            <person name="Bidwell S."/>
            <person name="Bisseling T."/>
            <person name="Choisne N."/>
            <person name="Couloux A."/>
            <person name="Denny R."/>
            <person name="Deshpande S."/>
            <person name="Dai X."/>
            <person name="Doyle J.J."/>
            <person name="Dudez A.M."/>
            <person name="Farmer A.D."/>
            <person name="Fouteau S."/>
            <person name="Franken C."/>
            <person name="Gibelin C."/>
            <person name="Gish J."/>
            <person name="Goldstein S."/>
            <person name="Gonzalez A.J."/>
            <person name="Green P.J."/>
            <person name="Hallab A."/>
            <person name="Hartog M."/>
            <person name="Hua A."/>
            <person name="Humphray S.J."/>
            <person name="Jeong D.H."/>
            <person name="Jing Y."/>
            <person name="Jocker A."/>
            <person name="Kenton S.M."/>
            <person name="Kim D.J."/>
            <person name="Klee K."/>
            <person name="Lai H."/>
            <person name="Lang C."/>
            <person name="Lin S."/>
            <person name="Macmil S.L."/>
            <person name="Magdelenat G."/>
            <person name="Matthews L."/>
            <person name="McCorrison J."/>
            <person name="Monaghan E.L."/>
            <person name="Mun J.H."/>
            <person name="Najar F.Z."/>
            <person name="Nicholson C."/>
            <person name="Noirot C."/>
            <person name="O'Bleness M."/>
            <person name="Paule C.R."/>
            <person name="Poulain J."/>
            <person name="Prion F."/>
            <person name="Qin B."/>
            <person name="Qu C."/>
            <person name="Retzel E.F."/>
            <person name="Riddle C."/>
            <person name="Sallet E."/>
            <person name="Samain S."/>
            <person name="Samson N."/>
            <person name="Sanders I."/>
            <person name="Saurat O."/>
            <person name="Scarpelli C."/>
            <person name="Schiex T."/>
            <person name="Segurens B."/>
            <person name="Severin A.J."/>
            <person name="Sherrier D.J."/>
            <person name="Shi R."/>
            <person name="Sims S."/>
            <person name="Singer S.R."/>
            <person name="Sinharoy S."/>
            <person name="Sterck L."/>
            <person name="Viollet A."/>
            <person name="Wang B.B."/>
            <person name="Wang K."/>
            <person name="Wang M."/>
            <person name="Wang X."/>
            <person name="Warfsmann J."/>
            <person name="Weissenbach J."/>
            <person name="White D.D."/>
            <person name="White J.D."/>
            <person name="Wiley G.B."/>
            <person name="Wincker P."/>
            <person name="Xing Y."/>
            <person name="Yang L."/>
            <person name="Yao Z."/>
            <person name="Ying F."/>
            <person name="Zhai J."/>
            <person name="Zhou L."/>
            <person name="Zuber A."/>
            <person name="Denarie J."/>
            <person name="Dixon R.A."/>
            <person name="May G.D."/>
            <person name="Schwartz D.C."/>
            <person name="Rogers J."/>
            <person name="Quetier F."/>
            <person name="Town C.D."/>
            <person name="Roe B.A."/>
        </authorList>
    </citation>
    <scope>NUCLEOTIDE SEQUENCE [LARGE SCALE GENOMIC DNA]</scope>
    <source>
        <strain evidence="4">A17</strain>
        <strain evidence="6 7">cv. Jemalong A17</strain>
    </source>
</reference>
<reference evidence="3" key="1">
    <citation type="submission" date="2004-12" db="EMBL/GenBank/DDBJ databases">
        <authorList>
            <person name="Town C.D."/>
        </authorList>
    </citation>
    <scope>NUCLEOTIDE SEQUENCE</scope>
</reference>
<keyword evidence="1" id="KW-0732">Signal</keyword>
<feature type="chain" id="PRO_5014565301" evidence="1">
    <location>
        <begin position="27"/>
        <end position="77"/>
    </location>
</feature>
<name>A2Q1S9_MEDTR</name>
<evidence type="ECO:0000313" key="5">
    <source>
        <dbReference type="EMBL" id="RHN44498.1"/>
    </source>
</evidence>
<evidence type="ECO:0000313" key="4">
    <source>
        <dbReference type="EMBL" id="AES77727.1"/>
    </source>
</evidence>
<dbReference type="EMBL" id="CM001223">
    <property type="protein sequence ID" value="AES77727.1"/>
    <property type="molecule type" value="Genomic_DNA"/>
</dbReference>
<dbReference type="Gramene" id="rna38625">
    <property type="protein sequence ID" value="RHN44498.1"/>
    <property type="gene ID" value="gene38625"/>
</dbReference>
<dbReference type="InterPro" id="IPR009810">
    <property type="entry name" value="Nodulin_late_dom"/>
</dbReference>